<accession>A0A433TRZ7</accession>
<feature type="non-terminal residue" evidence="2">
    <location>
        <position position="1"/>
    </location>
</feature>
<comment type="caution">
    <text evidence="2">The sequence shown here is derived from an EMBL/GenBank/DDBJ whole genome shotgun (WGS) entry which is preliminary data.</text>
</comment>
<reference evidence="2 3" key="1">
    <citation type="submission" date="2019-01" db="EMBL/GenBank/DDBJ databases">
        <title>A draft genome assembly of the solar-powered sea slug Elysia chlorotica.</title>
        <authorList>
            <person name="Cai H."/>
            <person name="Li Q."/>
            <person name="Fang X."/>
            <person name="Li J."/>
            <person name="Curtis N.E."/>
            <person name="Altenburger A."/>
            <person name="Shibata T."/>
            <person name="Feng M."/>
            <person name="Maeda T."/>
            <person name="Schwartz J.A."/>
            <person name="Shigenobu S."/>
            <person name="Lundholm N."/>
            <person name="Nishiyama T."/>
            <person name="Yang H."/>
            <person name="Hasebe M."/>
            <person name="Li S."/>
            <person name="Pierce S.K."/>
            <person name="Wang J."/>
        </authorList>
    </citation>
    <scope>NUCLEOTIDE SEQUENCE [LARGE SCALE GENOMIC DNA]</scope>
    <source>
        <strain evidence="2">EC2010</strain>
        <tissue evidence="2">Whole organism of an adult</tissue>
    </source>
</reference>
<organism evidence="2 3">
    <name type="scientific">Elysia chlorotica</name>
    <name type="common">Eastern emerald elysia</name>
    <name type="synonym">Sea slug</name>
    <dbReference type="NCBI Taxonomy" id="188477"/>
    <lineage>
        <taxon>Eukaryota</taxon>
        <taxon>Metazoa</taxon>
        <taxon>Spiralia</taxon>
        <taxon>Lophotrochozoa</taxon>
        <taxon>Mollusca</taxon>
        <taxon>Gastropoda</taxon>
        <taxon>Heterobranchia</taxon>
        <taxon>Euthyneura</taxon>
        <taxon>Panpulmonata</taxon>
        <taxon>Sacoglossa</taxon>
        <taxon>Placobranchoidea</taxon>
        <taxon>Plakobranchidae</taxon>
        <taxon>Elysia</taxon>
    </lineage>
</organism>
<evidence type="ECO:0000313" key="3">
    <source>
        <dbReference type="Proteomes" id="UP000271974"/>
    </source>
</evidence>
<dbReference type="Proteomes" id="UP000271974">
    <property type="component" value="Unassembled WGS sequence"/>
</dbReference>
<keyword evidence="3" id="KW-1185">Reference proteome</keyword>
<dbReference type="EMBL" id="RQTK01000208">
    <property type="protein sequence ID" value="RUS84362.1"/>
    <property type="molecule type" value="Genomic_DNA"/>
</dbReference>
<name>A0A433TRZ7_ELYCH</name>
<feature type="compositionally biased region" description="Acidic residues" evidence="1">
    <location>
        <begin position="27"/>
        <end position="59"/>
    </location>
</feature>
<sequence length="173" mass="19219">ASASATYSKRAAQLLSSSIPLSGLLEDLAEVNEEEEEEDSSDFSSEESEGFTGEEDEEEGKWHMGSKHFSRGEGIKLYAKGASSSDSEGDTRKSYLNRLVWLCFRGFQKTSSMMRSIPVASRLLQTISPKCLGEVEGFLEALLLEMVSNRYTVLDGGFFKSTEDKLYNCFPLH</sequence>
<protein>
    <submittedName>
        <fullName evidence="2">Uncharacterized protein</fullName>
    </submittedName>
</protein>
<evidence type="ECO:0000313" key="2">
    <source>
        <dbReference type="EMBL" id="RUS84362.1"/>
    </source>
</evidence>
<feature type="region of interest" description="Disordered" evidence="1">
    <location>
        <begin position="26"/>
        <end position="68"/>
    </location>
</feature>
<proteinExistence type="predicted"/>
<gene>
    <name evidence="2" type="ORF">EGW08_007894</name>
</gene>
<evidence type="ECO:0000256" key="1">
    <source>
        <dbReference type="SAM" id="MobiDB-lite"/>
    </source>
</evidence>
<dbReference type="AlphaFoldDB" id="A0A433TRZ7"/>